<feature type="compositionally biased region" description="Basic residues" evidence="1">
    <location>
        <begin position="66"/>
        <end position="78"/>
    </location>
</feature>
<dbReference type="AlphaFoldDB" id="A0A8S1BCP3"/>
<feature type="region of interest" description="Disordered" evidence="1">
    <location>
        <begin position="31"/>
        <end position="96"/>
    </location>
</feature>
<protein>
    <submittedName>
        <fullName evidence="2">Uncharacterized protein</fullName>
    </submittedName>
</protein>
<proteinExistence type="predicted"/>
<dbReference type="EMBL" id="CADEBD010000533">
    <property type="protein sequence ID" value="CAB3257359.1"/>
    <property type="molecule type" value="Genomic_DNA"/>
</dbReference>
<evidence type="ECO:0000313" key="3">
    <source>
        <dbReference type="Proteomes" id="UP000494256"/>
    </source>
</evidence>
<accession>A0A8S1BCP3</accession>
<comment type="caution">
    <text evidence="2">The sequence shown here is derived from an EMBL/GenBank/DDBJ whole genome shotgun (WGS) entry which is preliminary data.</text>
</comment>
<name>A0A8S1BCP3_ARCPL</name>
<dbReference type="OrthoDB" id="2127281at2759"/>
<evidence type="ECO:0000313" key="2">
    <source>
        <dbReference type="EMBL" id="CAB3257359.1"/>
    </source>
</evidence>
<reference evidence="2 3" key="1">
    <citation type="submission" date="2020-04" db="EMBL/GenBank/DDBJ databases">
        <authorList>
            <person name="Wallbank WR R."/>
            <person name="Pardo Diaz C."/>
            <person name="Kozak K."/>
            <person name="Martin S."/>
            <person name="Jiggins C."/>
            <person name="Moest M."/>
            <person name="Warren A I."/>
            <person name="Byers J.R.P. K."/>
            <person name="Montejo-Kovacevich G."/>
            <person name="Yen C E."/>
        </authorList>
    </citation>
    <scope>NUCLEOTIDE SEQUENCE [LARGE SCALE GENOMIC DNA]</scope>
</reference>
<gene>
    <name evidence="2" type="ORF">APLA_LOCUS15894</name>
</gene>
<sequence length="96" mass="11148">MRLRDQPAGARRAVPLTERALRERHALALPQFAARLGLTPTPTPTGADADKENKRKPERRVLRSKNEKRRTRGPHRWSFRTVDSDDELECSEFSWQ</sequence>
<evidence type="ECO:0000256" key="1">
    <source>
        <dbReference type="SAM" id="MobiDB-lite"/>
    </source>
</evidence>
<feature type="compositionally biased region" description="Basic and acidic residues" evidence="1">
    <location>
        <begin position="48"/>
        <end position="65"/>
    </location>
</feature>
<dbReference type="Proteomes" id="UP000494256">
    <property type="component" value="Unassembled WGS sequence"/>
</dbReference>
<organism evidence="2 3">
    <name type="scientific">Arctia plantaginis</name>
    <name type="common">Wood tiger moth</name>
    <name type="synonym">Phalaena plantaginis</name>
    <dbReference type="NCBI Taxonomy" id="874455"/>
    <lineage>
        <taxon>Eukaryota</taxon>
        <taxon>Metazoa</taxon>
        <taxon>Ecdysozoa</taxon>
        <taxon>Arthropoda</taxon>
        <taxon>Hexapoda</taxon>
        <taxon>Insecta</taxon>
        <taxon>Pterygota</taxon>
        <taxon>Neoptera</taxon>
        <taxon>Endopterygota</taxon>
        <taxon>Lepidoptera</taxon>
        <taxon>Glossata</taxon>
        <taxon>Ditrysia</taxon>
        <taxon>Noctuoidea</taxon>
        <taxon>Erebidae</taxon>
        <taxon>Arctiinae</taxon>
        <taxon>Arctia</taxon>
    </lineage>
</organism>